<keyword evidence="4 7" id="KW-0406">Ion transport</keyword>
<dbReference type="AlphaFoldDB" id="A0A059XRC4"/>
<keyword evidence="5 7" id="KW-0472">Membrane</keyword>
<proteinExistence type="inferred from homology"/>
<gene>
    <name evidence="7 8" type="primary">atpH</name>
    <name evidence="8" type="ORF">MCFN_02290</name>
</gene>
<evidence type="ECO:0000256" key="1">
    <source>
        <dbReference type="ARBA" id="ARBA00004370"/>
    </source>
</evidence>
<evidence type="ECO:0000256" key="2">
    <source>
        <dbReference type="ARBA" id="ARBA00022448"/>
    </source>
</evidence>
<evidence type="ECO:0000256" key="4">
    <source>
        <dbReference type="ARBA" id="ARBA00023065"/>
    </source>
</evidence>
<dbReference type="HAMAP" id="MF_01416">
    <property type="entry name" value="ATP_synth_delta_bact"/>
    <property type="match status" value="1"/>
</dbReference>
<keyword evidence="3 7" id="KW-0375">Hydrogen ion transport</keyword>
<dbReference type="Pfam" id="PF00213">
    <property type="entry name" value="OSCP"/>
    <property type="match status" value="1"/>
</dbReference>
<comment type="function">
    <text evidence="7">F(1)F(0) ATP synthase produces ATP from ADP in the presence of a proton or sodium gradient. F-type ATPases consist of two structural domains, F(1) containing the extramembraneous catalytic core and F(0) containing the membrane proton channel, linked together by a central stalk and a peripheral stalk. During catalysis, ATP synthesis in the catalytic domain of F(1) is coupled via a rotary mechanism of the central stalk subunits to proton translocation.</text>
</comment>
<dbReference type="InterPro" id="IPR000711">
    <property type="entry name" value="ATPase_OSCP/dsu"/>
</dbReference>
<keyword evidence="2 7" id="KW-0813">Transport</keyword>
<evidence type="ECO:0000256" key="6">
    <source>
        <dbReference type="ARBA" id="ARBA00023310"/>
    </source>
</evidence>
<dbReference type="GO" id="GO:0045259">
    <property type="term" value="C:proton-transporting ATP synthase complex"/>
    <property type="evidence" value="ECO:0007669"/>
    <property type="project" value="UniProtKB-KW"/>
</dbReference>
<comment type="subcellular location">
    <subcellularLocation>
        <location evidence="7">Cell membrane</location>
        <topology evidence="7">Peripheral membrane protein</topology>
    </subcellularLocation>
    <subcellularLocation>
        <location evidence="1">Membrane</location>
    </subcellularLocation>
</comment>
<organism evidence="8 9">
    <name type="scientific">Mycoplasmopsis californica</name>
    <dbReference type="NCBI Taxonomy" id="2113"/>
    <lineage>
        <taxon>Bacteria</taxon>
        <taxon>Bacillati</taxon>
        <taxon>Mycoplasmatota</taxon>
        <taxon>Mycoplasmoidales</taxon>
        <taxon>Metamycoplasmataceae</taxon>
        <taxon>Mycoplasmopsis</taxon>
    </lineage>
</organism>
<keyword evidence="7" id="KW-0139">CF(1)</keyword>
<dbReference type="RefSeq" id="WP_038561912.1">
    <property type="nucleotide sequence ID" value="NZ_CP007521.1"/>
</dbReference>
<keyword evidence="7" id="KW-1003">Cell membrane</keyword>
<dbReference type="SUPFAM" id="SSF47928">
    <property type="entry name" value="N-terminal domain of the delta subunit of the F1F0-ATP synthase"/>
    <property type="match status" value="1"/>
</dbReference>
<comment type="function">
    <text evidence="7">This protein is part of the stalk that links CF(0) to CF(1). It either transmits conformational changes from CF(0) to CF(1) or is implicated in proton conduction.</text>
</comment>
<reference evidence="8 9" key="1">
    <citation type="journal article" date="2014" name="Genome Announc.">
        <title>Complete Genome Sequence of the Bovine Mastitis Pathogen Mycoplasma californicum Strain ST-6T (ATCC 33461T).</title>
        <authorList>
            <person name="Calcutt M.J."/>
            <person name="Foecking M.F."/>
            <person name="Fox L.K."/>
        </authorList>
    </citation>
    <scope>NUCLEOTIDE SEQUENCE [LARGE SCALE GENOMIC DNA]</scope>
    <source>
        <strain evidence="8 9">ST-6</strain>
    </source>
</reference>
<evidence type="ECO:0000256" key="3">
    <source>
        <dbReference type="ARBA" id="ARBA00022781"/>
    </source>
</evidence>
<evidence type="ECO:0000313" key="8">
    <source>
        <dbReference type="EMBL" id="AIA29595.1"/>
    </source>
</evidence>
<sequence length="181" mass="21130">MYQKANVEAYAYALFSLALENDELDKIKQAWFDFNTACELNDKFKNALSNKAISRCEKFSYLDQIMGDLNLDTLLNFFKVLIERDTFSLIDRIYSKFKYLVNEHKGIKEAFIYTTKPLNITHKMRFKHYLESKYKTQIELHNIIDPSLIGGFKIQIDCDVIEQNLALDLIKLSKIIAHKGA</sequence>
<evidence type="ECO:0000256" key="5">
    <source>
        <dbReference type="ARBA" id="ARBA00023136"/>
    </source>
</evidence>
<dbReference type="PRINTS" id="PR00125">
    <property type="entry name" value="ATPASEDELTA"/>
</dbReference>
<protein>
    <recommendedName>
        <fullName evidence="7">ATP synthase subunit delta</fullName>
    </recommendedName>
    <alternativeName>
        <fullName evidence="7">ATP synthase F(1) sector subunit delta</fullName>
    </alternativeName>
    <alternativeName>
        <fullName evidence="7">F-type ATPase subunit delta</fullName>
        <shortName evidence="7">F-ATPase subunit delta</shortName>
    </alternativeName>
</protein>
<dbReference type="GO" id="GO:0005886">
    <property type="term" value="C:plasma membrane"/>
    <property type="evidence" value="ECO:0007669"/>
    <property type="project" value="UniProtKB-SubCell"/>
</dbReference>
<dbReference type="GO" id="GO:0046933">
    <property type="term" value="F:proton-transporting ATP synthase activity, rotational mechanism"/>
    <property type="evidence" value="ECO:0007669"/>
    <property type="project" value="UniProtKB-UniRule"/>
</dbReference>
<dbReference type="Gene3D" id="1.10.520.20">
    <property type="entry name" value="N-terminal domain of the delta subunit of the F1F0-ATP synthase"/>
    <property type="match status" value="1"/>
</dbReference>
<evidence type="ECO:0000313" key="9">
    <source>
        <dbReference type="Proteomes" id="UP000027088"/>
    </source>
</evidence>
<dbReference type="Proteomes" id="UP000027088">
    <property type="component" value="Chromosome"/>
</dbReference>
<keyword evidence="6 7" id="KW-0066">ATP synthesis</keyword>
<dbReference type="KEGG" id="mcr:MCFN_02290"/>
<name>A0A059XRC4_9BACT</name>
<accession>A0A059XRC4</accession>
<comment type="similarity">
    <text evidence="7">Belongs to the ATPase delta chain family.</text>
</comment>
<dbReference type="eggNOG" id="COG0712">
    <property type="taxonomic scope" value="Bacteria"/>
</dbReference>
<dbReference type="PANTHER" id="PTHR11910">
    <property type="entry name" value="ATP SYNTHASE DELTA CHAIN"/>
    <property type="match status" value="1"/>
</dbReference>
<keyword evidence="9" id="KW-1185">Reference proteome</keyword>
<dbReference type="InterPro" id="IPR026015">
    <property type="entry name" value="ATP_synth_OSCP/delta_N_sf"/>
</dbReference>
<dbReference type="NCBIfam" id="TIGR01145">
    <property type="entry name" value="ATP_synt_delta"/>
    <property type="match status" value="1"/>
</dbReference>
<dbReference type="EMBL" id="CP007521">
    <property type="protein sequence ID" value="AIA29595.1"/>
    <property type="molecule type" value="Genomic_DNA"/>
</dbReference>
<evidence type="ECO:0000256" key="7">
    <source>
        <dbReference type="HAMAP-Rule" id="MF_01416"/>
    </source>
</evidence>